<dbReference type="Pfam" id="PF10108">
    <property type="entry name" value="DNA_pol_B_exo2"/>
    <property type="match status" value="1"/>
</dbReference>
<dbReference type="Proteomes" id="UP000198757">
    <property type="component" value="Unassembled WGS sequence"/>
</dbReference>
<name>A0A1G6XCJ6_NIADE</name>
<reference evidence="3" key="1">
    <citation type="submission" date="2016-10" db="EMBL/GenBank/DDBJ databases">
        <authorList>
            <person name="Varghese N."/>
            <person name="Submissions S."/>
        </authorList>
    </citation>
    <scope>NUCLEOTIDE SEQUENCE [LARGE SCALE GENOMIC DNA]</scope>
    <source>
        <strain evidence="3">DSM 25811 / CCM 8410 / LMG 26954 / E90</strain>
    </source>
</reference>
<dbReference type="GO" id="GO:0003676">
    <property type="term" value="F:nucleic acid binding"/>
    <property type="evidence" value="ECO:0007669"/>
    <property type="project" value="InterPro"/>
</dbReference>
<protein>
    <recommendedName>
        <fullName evidence="1">Predicted 3'-5' exonuclease PolB-like domain-containing protein</fullName>
    </recommendedName>
</protein>
<dbReference type="STRING" id="1285928.SAMN04487894_11325"/>
<evidence type="ECO:0000259" key="1">
    <source>
        <dbReference type="Pfam" id="PF10108"/>
    </source>
</evidence>
<organism evidence="2 3">
    <name type="scientific">Niabella drilacis (strain DSM 25811 / CCM 8410 / CCUG 62505 / LMG 26954 / E90)</name>
    <dbReference type="NCBI Taxonomy" id="1285928"/>
    <lineage>
        <taxon>Bacteria</taxon>
        <taxon>Pseudomonadati</taxon>
        <taxon>Bacteroidota</taxon>
        <taxon>Chitinophagia</taxon>
        <taxon>Chitinophagales</taxon>
        <taxon>Chitinophagaceae</taxon>
        <taxon>Niabella</taxon>
    </lineage>
</organism>
<dbReference type="CDD" id="cd05782">
    <property type="entry name" value="DNA_polB_like1_exo"/>
    <property type="match status" value="1"/>
</dbReference>
<dbReference type="InterPro" id="IPR012337">
    <property type="entry name" value="RNaseH-like_sf"/>
</dbReference>
<dbReference type="SUPFAM" id="SSF53098">
    <property type="entry name" value="Ribonuclease H-like"/>
    <property type="match status" value="1"/>
</dbReference>
<proteinExistence type="predicted"/>
<dbReference type="Gene3D" id="3.30.420.10">
    <property type="entry name" value="Ribonuclease H-like superfamily/Ribonuclease H"/>
    <property type="match status" value="1"/>
</dbReference>
<gene>
    <name evidence="2" type="ORF">SAMN04487894_11325</name>
</gene>
<dbReference type="AlphaFoldDB" id="A0A1G6XCJ6"/>
<sequence>MLSQYSIHSILFLDIETVPQYASFNEVPEAWKHLWERKAGSLLRNREDETPESIYERAGIYAEFGKIVCISCGIVQGSAGQRKMIMKSFYGSDERQLLQAFSEMLQKFSANEQKYLCAHNGKEFDFPYLCRRMLINEVPIPLLLNTAGKKPWEVNHLDTMELWKFGDFKSYTTLNLLAHALGVPTPKDDIDGSMVADVFYKEQQVERIVTYCQKDVVTVAQIFLRMNGEPLISEQNIEYK</sequence>
<feature type="domain" description="Predicted 3'-5' exonuclease PolB-like" evidence="1">
    <location>
        <begin position="63"/>
        <end position="227"/>
    </location>
</feature>
<dbReference type="EMBL" id="FMZO01000013">
    <property type="protein sequence ID" value="SDD75878.1"/>
    <property type="molecule type" value="Genomic_DNA"/>
</dbReference>
<keyword evidence="3" id="KW-1185">Reference proteome</keyword>
<dbReference type="OrthoDB" id="9773351at2"/>
<dbReference type="InterPro" id="IPR019288">
    <property type="entry name" value="3'-5'_exonuclease_PolB-like"/>
</dbReference>
<evidence type="ECO:0000313" key="2">
    <source>
        <dbReference type="EMBL" id="SDD75878.1"/>
    </source>
</evidence>
<evidence type="ECO:0000313" key="3">
    <source>
        <dbReference type="Proteomes" id="UP000198757"/>
    </source>
</evidence>
<accession>A0A1G6XCJ6</accession>
<dbReference type="RefSeq" id="WP_090391875.1">
    <property type="nucleotide sequence ID" value="NZ_FMZO01000013.1"/>
</dbReference>
<dbReference type="InterPro" id="IPR036397">
    <property type="entry name" value="RNaseH_sf"/>
</dbReference>